<comment type="caution">
    <text evidence="1">The sequence shown here is derived from an EMBL/GenBank/DDBJ whole genome shotgun (WGS) entry which is preliminary data.</text>
</comment>
<dbReference type="EMBL" id="JANAKD010000942">
    <property type="protein sequence ID" value="KAJ3485728.1"/>
    <property type="molecule type" value="Genomic_DNA"/>
</dbReference>
<reference evidence="1" key="1">
    <citation type="submission" date="2022-07" db="EMBL/GenBank/DDBJ databases">
        <title>Genome Sequence of Lecanicillium saksenae.</title>
        <authorList>
            <person name="Buettner E."/>
        </authorList>
    </citation>
    <scope>NUCLEOTIDE SEQUENCE</scope>
    <source>
        <strain evidence="1">VT-O1</strain>
    </source>
</reference>
<protein>
    <submittedName>
        <fullName evidence="1">Uncharacterized protein</fullName>
    </submittedName>
</protein>
<accession>A0ACC1QRV1</accession>
<sequence length="349" mass="40515">MAPLPPDPYAILGVSKDAQTPEIRSSYRKLVLKCHPDKVQDPKLKEVKQNEFQRVQQAYELLTNDAERQKYDDKVRLEDLRRQMKEKAHISSPRPTNKHSAEFEIRTPEMRSSGFKSSPSPSKVYSFSRYEDEYARAGRAFESKSSRSSKRDASFADRHASKREAEKERERERRKDEDRERRKKEEDVIRRKVEKEALKAEKKRQEKIRDREIKRDAEEKHRARYAKASVEVIEDEMPSKSERKRSSRKHDDKGGRTSPRDDKSSRPPLSKSFYSSERSAYDGTLYTSSDRNTFESASFYVAASRGVPPPMARSYSYSGRSTYVPAAPSPPPTAPKTAYILCAFTPRFR</sequence>
<proteinExistence type="predicted"/>
<keyword evidence="2" id="KW-1185">Reference proteome</keyword>
<gene>
    <name evidence="1" type="ORF">NLG97_g6753</name>
</gene>
<organism evidence="1 2">
    <name type="scientific">Lecanicillium saksenae</name>
    <dbReference type="NCBI Taxonomy" id="468837"/>
    <lineage>
        <taxon>Eukaryota</taxon>
        <taxon>Fungi</taxon>
        <taxon>Dikarya</taxon>
        <taxon>Ascomycota</taxon>
        <taxon>Pezizomycotina</taxon>
        <taxon>Sordariomycetes</taxon>
        <taxon>Hypocreomycetidae</taxon>
        <taxon>Hypocreales</taxon>
        <taxon>Cordycipitaceae</taxon>
        <taxon>Lecanicillium</taxon>
    </lineage>
</organism>
<dbReference type="Proteomes" id="UP001148737">
    <property type="component" value="Unassembled WGS sequence"/>
</dbReference>
<evidence type="ECO:0000313" key="1">
    <source>
        <dbReference type="EMBL" id="KAJ3485728.1"/>
    </source>
</evidence>
<evidence type="ECO:0000313" key="2">
    <source>
        <dbReference type="Proteomes" id="UP001148737"/>
    </source>
</evidence>
<name>A0ACC1QRV1_9HYPO</name>